<evidence type="ECO:0000256" key="1">
    <source>
        <dbReference type="ARBA" id="ARBA00000900"/>
    </source>
</evidence>
<evidence type="ECO:0000256" key="7">
    <source>
        <dbReference type="ARBA" id="ARBA00022723"/>
    </source>
</evidence>
<evidence type="ECO:0000256" key="4">
    <source>
        <dbReference type="ARBA" id="ARBA00012483"/>
    </source>
</evidence>
<accession>A0A8J1TTP2</accession>
<organism evidence="13 14">
    <name type="scientific">Owenia fusiformis</name>
    <name type="common">Polychaete worm</name>
    <dbReference type="NCBI Taxonomy" id="6347"/>
    <lineage>
        <taxon>Eukaryota</taxon>
        <taxon>Metazoa</taxon>
        <taxon>Spiralia</taxon>
        <taxon>Lophotrochozoa</taxon>
        <taxon>Annelida</taxon>
        <taxon>Polychaeta</taxon>
        <taxon>Sedentaria</taxon>
        <taxon>Canalipalpata</taxon>
        <taxon>Sabellida</taxon>
        <taxon>Oweniida</taxon>
        <taxon>Oweniidae</taxon>
        <taxon>Owenia</taxon>
    </lineage>
</organism>
<evidence type="ECO:0000256" key="10">
    <source>
        <dbReference type="ARBA" id="ARBA00022833"/>
    </source>
</evidence>
<dbReference type="Proteomes" id="UP000749559">
    <property type="component" value="Unassembled WGS sequence"/>
</dbReference>
<dbReference type="PANTHER" id="PTHR46053">
    <property type="entry name" value="E3 UBIQUITIN-PROTEIN LIGASE MARCH4-LIKE"/>
    <property type="match status" value="1"/>
</dbReference>
<keyword evidence="11" id="KW-1133">Transmembrane helix</keyword>
<name>A0A8J1TTP2_OWEFU</name>
<comment type="caution">
    <text evidence="13">The sequence shown here is derived from an EMBL/GenBank/DDBJ whole genome shotgun (WGS) entry which is preliminary data.</text>
</comment>
<keyword evidence="9" id="KW-0833">Ubl conjugation pathway</keyword>
<comment type="catalytic activity">
    <reaction evidence="1">
        <text>S-ubiquitinyl-[E2 ubiquitin-conjugating enzyme]-L-cysteine + [acceptor protein]-L-lysine = [E2 ubiquitin-conjugating enzyme]-L-cysteine + N(6)-ubiquitinyl-[acceptor protein]-L-lysine.</text>
        <dbReference type="EC" id="2.3.2.27"/>
    </reaction>
</comment>
<dbReference type="GO" id="GO:0008270">
    <property type="term" value="F:zinc ion binding"/>
    <property type="evidence" value="ECO:0007669"/>
    <property type="project" value="UniProtKB-KW"/>
</dbReference>
<sequence>MQFTAIADENAVQRDNEHRLDSDDGQNYCLIVVSSGDNIKQSGDAHSDDKDITELPNCGVDSVIDSKSNKTEALSETCEPDCDCTNTVTTEEHDETYFHSPSSITSVASSTSTLSNGNICRICLSNDHETPMVSPCNCNGTVKFCHQECLLEWLSIKRSKECELCGTKFRVWNSGYKQFRQWVCPPLSGVDKTHLALFLVCVLTLFISLGWILWNVSNKSGSVYHSRIRTAAIITYSIYGPLDIISLVLIILEIKYTILPIFDAFRTLNSIMIIKNHTRFSEENISINKDGAWIDTEQFTICESEVLA</sequence>
<evidence type="ECO:0000256" key="11">
    <source>
        <dbReference type="ARBA" id="ARBA00022989"/>
    </source>
</evidence>
<dbReference type="EMBL" id="CAIIXF020000007">
    <property type="protein sequence ID" value="CAH1790061.1"/>
    <property type="molecule type" value="Genomic_DNA"/>
</dbReference>
<dbReference type="EC" id="2.3.2.27" evidence="4"/>
<keyword evidence="10" id="KW-0862">Zinc</keyword>
<gene>
    <name evidence="13" type="ORF">OFUS_LOCUS15322</name>
</gene>
<dbReference type="PROSITE" id="PS51292">
    <property type="entry name" value="ZF_RING_CH"/>
    <property type="match status" value="1"/>
</dbReference>
<evidence type="ECO:0000256" key="6">
    <source>
        <dbReference type="ARBA" id="ARBA00022692"/>
    </source>
</evidence>
<reference evidence="13" key="1">
    <citation type="submission" date="2022-03" db="EMBL/GenBank/DDBJ databases">
        <authorList>
            <person name="Martin C."/>
        </authorList>
    </citation>
    <scope>NUCLEOTIDE SEQUENCE</scope>
</reference>
<dbReference type="GO" id="GO:0016567">
    <property type="term" value="P:protein ubiquitination"/>
    <property type="evidence" value="ECO:0007669"/>
    <property type="project" value="UniProtKB-UniPathway"/>
</dbReference>
<evidence type="ECO:0000256" key="5">
    <source>
        <dbReference type="ARBA" id="ARBA00022679"/>
    </source>
</evidence>
<evidence type="ECO:0000256" key="9">
    <source>
        <dbReference type="ARBA" id="ARBA00022786"/>
    </source>
</evidence>
<dbReference type="Gene3D" id="3.30.40.10">
    <property type="entry name" value="Zinc/RING finger domain, C3HC4 (zinc finger)"/>
    <property type="match status" value="1"/>
</dbReference>
<evidence type="ECO:0000256" key="2">
    <source>
        <dbReference type="ARBA" id="ARBA00004127"/>
    </source>
</evidence>
<dbReference type="SMART" id="SM00744">
    <property type="entry name" value="RINGv"/>
    <property type="match status" value="1"/>
</dbReference>
<dbReference type="AlphaFoldDB" id="A0A8J1TTP2"/>
<keyword evidence="5" id="KW-0808">Transferase</keyword>
<dbReference type="SUPFAM" id="SSF57850">
    <property type="entry name" value="RING/U-box"/>
    <property type="match status" value="1"/>
</dbReference>
<evidence type="ECO:0000313" key="13">
    <source>
        <dbReference type="EMBL" id="CAH1790061.1"/>
    </source>
</evidence>
<dbReference type="OrthoDB" id="264354at2759"/>
<evidence type="ECO:0000256" key="8">
    <source>
        <dbReference type="ARBA" id="ARBA00022771"/>
    </source>
</evidence>
<dbReference type="UniPathway" id="UPA00143"/>
<evidence type="ECO:0000256" key="3">
    <source>
        <dbReference type="ARBA" id="ARBA00004906"/>
    </source>
</evidence>
<keyword evidence="12" id="KW-0472">Membrane</keyword>
<dbReference type="PANTHER" id="PTHR46053:SF2">
    <property type="entry name" value="RING-TYPE E3 UBIQUITIN TRANSFERASE"/>
    <property type="match status" value="1"/>
</dbReference>
<dbReference type="InterPro" id="IPR011016">
    <property type="entry name" value="Znf_RING-CH"/>
</dbReference>
<dbReference type="InterPro" id="IPR013083">
    <property type="entry name" value="Znf_RING/FYVE/PHD"/>
</dbReference>
<dbReference type="GO" id="GO:0061630">
    <property type="term" value="F:ubiquitin protein ligase activity"/>
    <property type="evidence" value="ECO:0007669"/>
    <property type="project" value="UniProtKB-EC"/>
</dbReference>
<dbReference type="InterPro" id="IPR046356">
    <property type="entry name" value="MARCHF4/9/11"/>
</dbReference>
<keyword evidence="8" id="KW-0863">Zinc-finger</keyword>
<evidence type="ECO:0000313" key="14">
    <source>
        <dbReference type="Proteomes" id="UP000749559"/>
    </source>
</evidence>
<dbReference type="Pfam" id="PF12906">
    <property type="entry name" value="RINGv"/>
    <property type="match status" value="1"/>
</dbReference>
<comment type="pathway">
    <text evidence="3">Protein modification; protein ubiquitination.</text>
</comment>
<evidence type="ECO:0000256" key="12">
    <source>
        <dbReference type="ARBA" id="ARBA00023136"/>
    </source>
</evidence>
<keyword evidence="7" id="KW-0479">Metal-binding</keyword>
<comment type="subcellular location">
    <subcellularLocation>
        <location evidence="2">Endomembrane system</location>
        <topology evidence="2">Multi-pass membrane protein</topology>
    </subcellularLocation>
</comment>
<keyword evidence="6" id="KW-0812">Transmembrane</keyword>
<keyword evidence="14" id="KW-1185">Reference proteome</keyword>
<proteinExistence type="predicted"/>
<dbReference type="GO" id="GO:0012505">
    <property type="term" value="C:endomembrane system"/>
    <property type="evidence" value="ECO:0007669"/>
    <property type="project" value="UniProtKB-SubCell"/>
</dbReference>
<protein>
    <recommendedName>
        <fullName evidence="4">RING-type E3 ubiquitin transferase</fullName>
        <ecNumber evidence="4">2.3.2.27</ecNumber>
    </recommendedName>
</protein>